<dbReference type="InterPro" id="IPR016461">
    <property type="entry name" value="COMT-like"/>
</dbReference>
<dbReference type="PANTHER" id="PTHR43712">
    <property type="entry name" value="PUTATIVE (AFU_ORTHOLOGUE AFUA_4G14580)-RELATED"/>
    <property type="match status" value="1"/>
</dbReference>
<evidence type="ECO:0000256" key="3">
    <source>
        <dbReference type="ARBA" id="ARBA00022691"/>
    </source>
</evidence>
<keyword evidence="1 5" id="KW-0489">Methyltransferase</keyword>
<proteinExistence type="predicted"/>
<evidence type="ECO:0000313" key="5">
    <source>
        <dbReference type="EMBL" id="KXH36902.1"/>
    </source>
</evidence>
<protein>
    <submittedName>
        <fullName evidence="5">O-methyltransferase</fullName>
    </submittedName>
</protein>
<dbReference type="GO" id="GO:0032259">
    <property type="term" value="P:methylation"/>
    <property type="evidence" value="ECO:0007669"/>
    <property type="project" value="UniProtKB-KW"/>
</dbReference>
<dbReference type="InterPro" id="IPR029063">
    <property type="entry name" value="SAM-dependent_MTases_sf"/>
</dbReference>
<dbReference type="SUPFAM" id="SSF46785">
    <property type="entry name" value="Winged helix' DNA-binding domain"/>
    <property type="match status" value="1"/>
</dbReference>
<keyword evidence="6" id="KW-1185">Reference proteome</keyword>
<accession>A0A135SLZ4</accession>
<dbReference type="PROSITE" id="PS51683">
    <property type="entry name" value="SAM_OMT_II"/>
    <property type="match status" value="1"/>
</dbReference>
<organism evidence="5 6">
    <name type="scientific">Colletotrichum simmondsii</name>
    <dbReference type="NCBI Taxonomy" id="703756"/>
    <lineage>
        <taxon>Eukaryota</taxon>
        <taxon>Fungi</taxon>
        <taxon>Dikarya</taxon>
        <taxon>Ascomycota</taxon>
        <taxon>Pezizomycotina</taxon>
        <taxon>Sordariomycetes</taxon>
        <taxon>Hypocreomycetidae</taxon>
        <taxon>Glomerellales</taxon>
        <taxon>Glomerellaceae</taxon>
        <taxon>Colletotrichum</taxon>
        <taxon>Colletotrichum acutatum species complex</taxon>
    </lineage>
</organism>
<gene>
    <name evidence="5" type="ORF">CSIM01_10740</name>
</gene>
<dbReference type="PANTHER" id="PTHR43712:SF16">
    <property type="entry name" value="O-METHYLTRANSFERASE ELCB"/>
    <property type="match status" value="1"/>
</dbReference>
<dbReference type="OrthoDB" id="1606438at2759"/>
<keyword evidence="3" id="KW-0949">S-adenosyl-L-methionine</keyword>
<evidence type="ECO:0000259" key="4">
    <source>
        <dbReference type="Pfam" id="PF00891"/>
    </source>
</evidence>
<dbReference type="SUPFAM" id="SSF53335">
    <property type="entry name" value="S-adenosyl-L-methionine-dependent methyltransferases"/>
    <property type="match status" value="1"/>
</dbReference>
<sequence length="458" mass="50553">MPSRIVEHELTELVATLSSASAELNKFLSNRGLEKLSTEAAAPSLELSPENVPYFQAKTSIVDAAERIVRLARGPRDTLITLSFEHCATASLQIALKYKLASYIPLEGSTTYAAVSEAVGKPEVTPALVERILQHTSSYGLFEAQSGGTVAHNAMSALLVTDPDLEAWMDLSATIAYPAGASVPKALQSYGYSMEANESAYGVSIGRKISQFQRFREADGQQLHDMFARAMRGIAVGGAYDLRHAVDGGYPWHLLEKDHIRLIIDVGGGPGHISMALAKKYPKLQFEVQDLPETVEVGAKSCPEELKGRVTFRPHDFMKPQPEHKVADGDGIAYFCRFILHDWSDKYAQNILQSLASSLRPQDRIIINDVVVPEPGQESRERERRMQSVPPLICHSLQEFVLTSFSDRDLLMLMNLNGRERTRTAFENLCSAVTPKLQVKTVFRPELGELSLIDISLA</sequence>
<dbReference type="EMBL" id="JFBX01000514">
    <property type="protein sequence ID" value="KXH36902.1"/>
    <property type="molecule type" value="Genomic_DNA"/>
</dbReference>
<dbReference type="Pfam" id="PF00891">
    <property type="entry name" value="Methyltransf_2"/>
    <property type="match status" value="1"/>
</dbReference>
<feature type="domain" description="O-methyltransferase C-terminal" evidence="4">
    <location>
        <begin position="259"/>
        <end position="431"/>
    </location>
</feature>
<comment type="caution">
    <text evidence="5">The sequence shown here is derived from an EMBL/GenBank/DDBJ whole genome shotgun (WGS) entry which is preliminary data.</text>
</comment>
<evidence type="ECO:0000256" key="2">
    <source>
        <dbReference type="ARBA" id="ARBA00022679"/>
    </source>
</evidence>
<dbReference type="CDD" id="cd02440">
    <property type="entry name" value="AdoMet_MTases"/>
    <property type="match status" value="1"/>
</dbReference>
<dbReference type="InterPro" id="IPR036388">
    <property type="entry name" value="WH-like_DNA-bd_sf"/>
</dbReference>
<reference evidence="5 6" key="1">
    <citation type="submission" date="2014-02" db="EMBL/GenBank/DDBJ databases">
        <title>The genome sequence of Colletotrichum simmondsii CBS122122.</title>
        <authorList>
            <person name="Baroncelli R."/>
            <person name="Thon M.R."/>
        </authorList>
    </citation>
    <scope>NUCLEOTIDE SEQUENCE [LARGE SCALE GENOMIC DNA]</scope>
    <source>
        <strain evidence="5 6">CBS122122</strain>
    </source>
</reference>
<dbReference type="InterPro" id="IPR036390">
    <property type="entry name" value="WH_DNA-bd_sf"/>
</dbReference>
<dbReference type="InterPro" id="IPR001077">
    <property type="entry name" value="COMT_C"/>
</dbReference>
<dbReference type="GO" id="GO:0008171">
    <property type="term" value="F:O-methyltransferase activity"/>
    <property type="evidence" value="ECO:0007669"/>
    <property type="project" value="InterPro"/>
</dbReference>
<keyword evidence="2 5" id="KW-0808">Transferase</keyword>
<name>A0A135SLZ4_9PEZI</name>
<dbReference type="AlphaFoldDB" id="A0A135SLZ4"/>
<dbReference type="Gene3D" id="3.40.50.150">
    <property type="entry name" value="Vaccinia Virus protein VP39"/>
    <property type="match status" value="1"/>
</dbReference>
<dbReference type="Gene3D" id="1.10.10.10">
    <property type="entry name" value="Winged helix-like DNA-binding domain superfamily/Winged helix DNA-binding domain"/>
    <property type="match status" value="1"/>
</dbReference>
<evidence type="ECO:0000256" key="1">
    <source>
        <dbReference type="ARBA" id="ARBA00022603"/>
    </source>
</evidence>
<evidence type="ECO:0000313" key="6">
    <source>
        <dbReference type="Proteomes" id="UP000070328"/>
    </source>
</evidence>
<dbReference type="Proteomes" id="UP000070328">
    <property type="component" value="Unassembled WGS sequence"/>
</dbReference>